<protein>
    <recommendedName>
        <fullName evidence="1">NADP-dependent oxidoreductase domain-containing protein</fullName>
    </recommendedName>
</protein>
<dbReference type="InterPro" id="IPR023210">
    <property type="entry name" value="NADP_OxRdtase_dom"/>
</dbReference>
<dbReference type="Pfam" id="PF00248">
    <property type="entry name" value="Aldo_ket_red"/>
    <property type="match status" value="1"/>
</dbReference>
<dbReference type="PANTHER" id="PTHR43312:SF1">
    <property type="entry name" value="NADP-DEPENDENT OXIDOREDUCTASE DOMAIN-CONTAINING PROTEIN"/>
    <property type="match status" value="1"/>
</dbReference>
<dbReference type="SUPFAM" id="SSF51430">
    <property type="entry name" value="NAD(P)-linked oxidoreductase"/>
    <property type="match status" value="1"/>
</dbReference>
<dbReference type="AlphaFoldDB" id="A0A381RT43"/>
<reference evidence="2" key="1">
    <citation type="submission" date="2018-05" db="EMBL/GenBank/DDBJ databases">
        <authorList>
            <person name="Lanie J.A."/>
            <person name="Ng W.-L."/>
            <person name="Kazmierczak K.M."/>
            <person name="Andrzejewski T.M."/>
            <person name="Davidsen T.M."/>
            <person name="Wayne K.J."/>
            <person name="Tettelin H."/>
            <person name="Glass J.I."/>
            <person name="Rusch D."/>
            <person name="Podicherti R."/>
            <person name="Tsui H.-C.T."/>
            <person name="Winkler M.E."/>
        </authorList>
    </citation>
    <scope>NUCLEOTIDE SEQUENCE</scope>
</reference>
<gene>
    <name evidence="2" type="ORF">METZ01_LOCUS44917</name>
</gene>
<proteinExistence type="predicted"/>
<dbReference type="InterPro" id="IPR036812">
    <property type="entry name" value="NAD(P)_OxRdtase_dom_sf"/>
</dbReference>
<dbReference type="PANTHER" id="PTHR43312">
    <property type="entry name" value="D-THREO-ALDOSE 1-DEHYDROGENASE"/>
    <property type="match status" value="1"/>
</dbReference>
<evidence type="ECO:0000313" key="2">
    <source>
        <dbReference type="EMBL" id="SUZ92063.1"/>
    </source>
</evidence>
<organism evidence="2">
    <name type="scientific">marine metagenome</name>
    <dbReference type="NCBI Taxonomy" id="408172"/>
    <lineage>
        <taxon>unclassified sequences</taxon>
        <taxon>metagenomes</taxon>
        <taxon>ecological metagenomes</taxon>
    </lineage>
</organism>
<dbReference type="EMBL" id="UINC01002028">
    <property type="protein sequence ID" value="SUZ92063.1"/>
    <property type="molecule type" value="Genomic_DNA"/>
</dbReference>
<sequence>VNLEYRKLGKLDVSVIGLGTLRTFDVTDEANLAQRQQIIDNLLSNDINFIDSATMYGASEKAVGTTIKGKRNRFYLATKVRIEGKKTGEQQIAQSLRTSVWTTSTCSRCTI</sequence>
<dbReference type="Gene3D" id="3.20.20.100">
    <property type="entry name" value="NADP-dependent oxidoreductase domain"/>
    <property type="match status" value="1"/>
</dbReference>
<accession>A0A381RT43</accession>
<evidence type="ECO:0000259" key="1">
    <source>
        <dbReference type="Pfam" id="PF00248"/>
    </source>
</evidence>
<feature type="non-terminal residue" evidence="2">
    <location>
        <position position="1"/>
    </location>
</feature>
<feature type="domain" description="NADP-dependent oxidoreductase" evidence="1">
    <location>
        <begin position="16"/>
        <end position="98"/>
    </location>
</feature>
<name>A0A381RT43_9ZZZZ</name>
<dbReference type="InterPro" id="IPR053135">
    <property type="entry name" value="AKR2_Oxidoreductase"/>
</dbReference>